<evidence type="ECO:0000313" key="9">
    <source>
        <dbReference type="Proteomes" id="UP001501196"/>
    </source>
</evidence>
<keyword evidence="5" id="KW-0210">Decarboxylase</keyword>
<comment type="caution">
    <text evidence="8">The sequence shown here is derived from an EMBL/GenBank/DDBJ whole genome shotgun (WGS) entry which is preliminary data.</text>
</comment>
<feature type="domain" description="Oxo-4-hydroxy-4-carboxy-5-ureidoimidazoline decarboxylase" evidence="7">
    <location>
        <begin position="7"/>
        <end position="160"/>
    </location>
</feature>
<comment type="pathway">
    <text evidence="2">Purine metabolism; urate degradation; (S)-allantoin from urate: step 3/3.</text>
</comment>
<dbReference type="Gene3D" id="1.10.3330.10">
    <property type="entry name" value="Oxo-4-hydroxy-4-carboxy-5-ureidoimidazoline decarboxylase"/>
    <property type="match status" value="1"/>
</dbReference>
<dbReference type="NCBIfam" id="NF010372">
    <property type="entry name" value="PRK13798.1"/>
    <property type="match status" value="1"/>
</dbReference>
<keyword evidence="9" id="KW-1185">Reference proteome</keyword>
<dbReference type="PANTHER" id="PTHR43466:SF1">
    <property type="entry name" value="2-OXO-4-HYDROXY-4-CARBOXY-5-UREIDOIMIDAZOLINE DECARBOXYLASE-RELATED"/>
    <property type="match status" value="1"/>
</dbReference>
<dbReference type="EMBL" id="BAAAPW010000006">
    <property type="protein sequence ID" value="GAA2044109.1"/>
    <property type="molecule type" value="Genomic_DNA"/>
</dbReference>
<dbReference type="InterPro" id="IPR036778">
    <property type="entry name" value="OHCU_decarboxylase_sf"/>
</dbReference>
<comment type="catalytic activity">
    <reaction evidence="1">
        <text>5-hydroxy-2-oxo-4-ureido-2,5-dihydro-1H-imidazole-5-carboxylate + H(+) = (S)-allantoin + CO2</text>
        <dbReference type="Rhea" id="RHEA:26301"/>
        <dbReference type="ChEBI" id="CHEBI:15378"/>
        <dbReference type="ChEBI" id="CHEBI:15678"/>
        <dbReference type="ChEBI" id="CHEBI:16526"/>
        <dbReference type="ChEBI" id="CHEBI:58639"/>
        <dbReference type="EC" id="4.1.1.97"/>
    </reaction>
</comment>
<evidence type="ECO:0000256" key="5">
    <source>
        <dbReference type="ARBA" id="ARBA00022793"/>
    </source>
</evidence>
<dbReference type="RefSeq" id="WP_344377539.1">
    <property type="nucleotide sequence ID" value="NZ_BAAAPW010000006.1"/>
</dbReference>
<dbReference type="Pfam" id="PF09349">
    <property type="entry name" value="OHCU_decarbox"/>
    <property type="match status" value="1"/>
</dbReference>
<dbReference type="InterPro" id="IPR018020">
    <property type="entry name" value="OHCU_decarboxylase"/>
</dbReference>
<proteinExistence type="predicted"/>
<keyword evidence="4" id="KW-0659">Purine metabolism</keyword>
<evidence type="ECO:0000313" key="8">
    <source>
        <dbReference type="EMBL" id="GAA2044109.1"/>
    </source>
</evidence>
<protein>
    <recommendedName>
        <fullName evidence="3">2-oxo-4-hydroxy-4-carboxy-5-ureidoimidazoline decarboxylase</fullName>
        <ecNumber evidence="3">4.1.1.97</ecNumber>
    </recommendedName>
</protein>
<evidence type="ECO:0000256" key="1">
    <source>
        <dbReference type="ARBA" id="ARBA00001163"/>
    </source>
</evidence>
<dbReference type="NCBIfam" id="TIGR03180">
    <property type="entry name" value="UraD_2"/>
    <property type="match status" value="1"/>
</dbReference>
<dbReference type="PANTHER" id="PTHR43466">
    <property type="entry name" value="2-OXO-4-HYDROXY-4-CARBOXY-5-UREIDOIMIDAZOLINE DECARBOXYLASE-RELATED"/>
    <property type="match status" value="1"/>
</dbReference>
<evidence type="ECO:0000256" key="3">
    <source>
        <dbReference type="ARBA" id="ARBA00012257"/>
    </source>
</evidence>
<accession>A0ABP5GCQ8</accession>
<sequence length="164" mass="17655">MELDAFNGADRDAAIGLLRPCLDVDRWCAELADGRPYDSVDDLAARAEVVAMPFTHAEVEGALAHHPRIGERPSGPGAEAAMSRAEQAGVDPADAQVAAALAEGNRAYEERFGRVFLIRAAGRSSRDILDALTERLAHTPDDEEPVVADQLRQIAVLRLRGLFA</sequence>
<gene>
    <name evidence="8" type="primary">uraD</name>
    <name evidence="8" type="ORF">GCM10009819_33730</name>
</gene>
<name>A0ABP5GCQ8_9MICO</name>
<keyword evidence="6" id="KW-0456">Lyase</keyword>
<evidence type="ECO:0000259" key="7">
    <source>
        <dbReference type="Pfam" id="PF09349"/>
    </source>
</evidence>
<evidence type="ECO:0000256" key="6">
    <source>
        <dbReference type="ARBA" id="ARBA00023239"/>
    </source>
</evidence>
<dbReference type="EC" id="4.1.1.97" evidence="3"/>
<dbReference type="Proteomes" id="UP001501196">
    <property type="component" value="Unassembled WGS sequence"/>
</dbReference>
<dbReference type="SUPFAM" id="SSF158694">
    <property type="entry name" value="UraD-Like"/>
    <property type="match status" value="1"/>
</dbReference>
<dbReference type="InterPro" id="IPR017595">
    <property type="entry name" value="OHCU_decarboxylase-2"/>
</dbReference>
<evidence type="ECO:0000256" key="4">
    <source>
        <dbReference type="ARBA" id="ARBA00022631"/>
    </source>
</evidence>
<evidence type="ECO:0000256" key="2">
    <source>
        <dbReference type="ARBA" id="ARBA00004754"/>
    </source>
</evidence>
<reference evidence="9" key="1">
    <citation type="journal article" date="2019" name="Int. J. Syst. Evol. Microbiol.">
        <title>The Global Catalogue of Microorganisms (GCM) 10K type strain sequencing project: providing services to taxonomists for standard genome sequencing and annotation.</title>
        <authorList>
            <consortium name="The Broad Institute Genomics Platform"/>
            <consortium name="The Broad Institute Genome Sequencing Center for Infectious Disease"/>
            <person name="Wu L."/>
            <person name="Ma J."/>
        </authorList>
    </citation>
    <scope>NUCLEOTIDE SEQUENCE [LARGE SCALE GENOMIC DNA]</scope>
    <source>
        <strain evidence="9">JCM 15672</strain>
    </source>
</reference>
<organism evidence="8 9">
    <name type="scientific">Agromyces tropicus</name>
    <dbReference type="NCBI Taxonomy" id="555371"/>
    <lineage>
        <taxon>Bacteria</taxon>
        <taxon>Bacillati</taxon>
        <taxon>Actinomycetota</taxon>
        <taxon>Actinomycetes</taxon>
        <taxon>Micrococcales</taxon>
        <taxon>Microbacteriaceae</taxon>
        <taxon>Agromyces</taxon>
    </lineage>
</organism>